<dbReference type="InterPro" id="IPR036770">
    <property type="entry name" value="Ankyrin_rpt-contain_sf"/>
</dbReference>
<dbReference type="PROSITE" id="PS50181">
    <property type="entry name" value="FBOX"/>
    <property type="match status" value="1"/>
</dbReference>
<dbReference type="PANTHER" id="PTHR46586">
    <property type="entry name" value="ANKYRIN REPEAT-CONTAINING PROTEIN"/>
    <property type="match status" value="1"/>
</dbReference>
<evidence type="ECO:0000313" key="3">
    <source>
        <dbReference type="EMBL" id="AVK77094.1"/>
    </source>
</evidence>
<dbReference type="RefSeq" id="YP_009481090.1">
    <property type="nucleotide sequence ID" value="NC_037665.1"/>
</dbReference>
<dbReference type="KEGG" id="vg:36841549"/>
<dbReference type="PANTHER" id="PTHR46586:SF3">
    <property type="entry name" value="ANKYRIN REPEAT-CONTAINING PROTEIN"/>
    <property type="match status" value="1"/>
</dbReference>
<dbReference type="Proteomes" id="UP000249758">
    <property type="component" value="Segment"/>
</dbReference>
<sequence length="707" mass="77294">MSAFCLPSSSPLALSMPAHGAKRKAHRRRLARRAVKKRAPSDLRDPMILCEATADSTPSGATVGDLPEELLVRIMGHLPCMDRRHGGVVSVSRLWRRVALDPKAYPRYACGQGCYDDDPYASAVELFHADCIEYGLQRGWLQTADACAEAVKRRHFDLAMRFHRQYGCAWEAPKMMVDAARAGRLDVLKELCEAKVDVGDVSVCDAAASGGHLSCLQYAHDSGFDWDAMTAAAAAAGGHLDCLEYLYRSGCPWSEKATTAAVKGGRFGPVCNNNTVGRMACLRYLIANGCEWKRSGITRTLVCAGSEWFTLALELGCPFDVEDCYDIEMGFSVARGDVALVHLLKAHGYKWTRHDLVDILKADVVDMFDALLDAGAPWDDDMAVRLVHLQEPRLMQWMLDRGLAWDVQECLMAAITSFGGVDRWIVDSAPECPRLAKFCLHTAEHGRHEILEYMLARGFPWDPVAGQALLSRCGGRCLAVLARAGLVGPGPCPESADMCKAVIDHACDVDDDDDDDNIEIVGLFYALGHRGDARSTAAAAKRGFIKVLRWLVGRGCPVDGTALSEAARSGHVDCLRYLCETGHAWATVYQACVEGGSVACLIYLDQIGCPRSPNAALSAVRKGRADMLRHLHQTGAQLHPVMCIEAVNGVSVACLRYLCARGYLTDLDACLKATKSYWGDRASCKRYLNALRSRRAHETTQPAPTRP</sequence>
<evidence type="ECO:0000259" key="2">
    <source>
        <dbReference type="PROSITE" id="PS50181"/>
    </source>
</evidence>
<proteinExistence type="predicted"/>
<dbReference type="Pfam" id="PF13637">
    <property type="entry name" value="Ank_4"/>
    <property type="match status" value="1"/>
</dbReference>
<reference evidence="3" key="1">
    <citation type="journal article" date="2018" name="Nat. Commun.">
        <title>Diversity and evolution of the emerging Pandoraviridae family.</title>
        <authorList>
            <person name="Legendre M."/>
            <person name="Fabre E."/>
            <person name="Poirot O."/>
            <person name="Jeudy S."/>
            <person name="Lartigue A."/>
            <person name="Alempic J.M."/>
            <person name="Beucher L."/>
            <person name="Philippe N."/>
            <person name="Bertaux L."/>
            <person name="Christo-Foroux E."/>
            <person name="Labadie K."/>
            <person name="Coute Y."/>
            <person name="Abergel C."/>
            <person name="Claverie J.M."/>
        </authorList>
    </citation>
    <scope>NUCLEOTIDE SEQUENCE [LARGE SCALE GENOMIC DNA]</scope>
    <source>
        <strain evidence="3">Macleodensis</strain>
    </source>
</reference>
<organism evidence="3">
    <name type="scientific">Pandoravirus macleodensis</name>
    <dbReference type="NCBI Taxonomy" id="2107707"/>
    <lineage>
        <taxon>Viruses</taxon>
        <taxon>Pandoravirus</taxon>
    </lineage>
</organism>
<dbReference type="InterPro" id="IPR001810">
    <property type="entry name" value="F-box_dom"/>
</dbReference>
<dbReference type="EMBL" id="MG011691">
    <property type="protein sequence ID" value="AVK77094.1"/>
    <property type="molecule type" value="Genomic_DNA"/>
</dbReference>
<dbReference type="InterPro" id="IPR036047">
    <property type="entry name" value="F-box-like_dom_sf"/>
</dbReference>
<dbReference type="Gene3D" id="1.25.40.20">
    <property type="entry name" value="Ankyrin repeat-containing domain"/>
    <property type="match status" value="2"/>
</dbReference>
<dbReference type="SUPFAM" id="SSF81383">
    <property type="entry name" value="F-box domain"/>
    <property type="match status" value="1"/>
</dbReference>
<protein>
    <submittedName>
        <fullName evidence="3">Ankyrin repeat domain containing protein</fullName>
    </submittedName>
</protein>
<evidence type="ECO:0000256" key="1">
    <source>
        <dbReference type="SAM" id="MobiDB-lite"/>
    </source>
</evidence>
<accession>A0A2U7UF78</accession>
<dbReference type="InterPro" id="IPR052050">
    <property type="entry name" value="SecEffector_AnkRepeat"/>
</dbReference>
<dbReference type="Gene3D" id="1.20.1280.50">
    <property type="match status" value="1"/>
</dbReference>
<feature type="region of interest" description="Disordered" evidence="1">
    <location>
        <begin position="16"/>
        <end position="36"/>
    </location>
</feature>
<feature type="compositionally biased region" description="Basic residues" evidence="1">
    <location>
        <begin position="20"/>
        <end position="36"/>
    </location>
</feature>
<dbReference type="SUPFAM" id="SSF48403">
    <property type="entry name" value="Ankyrin repeat"/>
    <property type="match status" value="1"/>
</dbReference>
<feature type="domain" description="F-box" evidence="2">
    <location>
        <begin position="60"/>
        <end position="108"/>
    </location>
</feature>
<gene>
    <name evidence="3" type="ORF">pmac_cds_406</name>
</gene>
<dbReference type="GeneID" id="36841549"/>
<dbReference type="InterPro" id="IPR002110">
    <property type="entry name" value="Ankyrin_rpt"/>
</dbReference>
<name>A0A2U7UF78_9VIRU</name>